<protein>
    <submittedName>
        <fullName evidence="3">Glycerophosphoryl diester phosphodiesterase</fullName>
        <ecNumber evidence="3">3.1.4.46</ecNumber>
    </submittedName>
</protein>
<dbReference type="AlphaFoldDB" id="A0A174HLP7"/>
<dbReference type="PANTHER" id="PTHR46211">
    <property type="entry name" value="GLYCEROPHOSPHORYL DIESTER PHOSPHODIESTERASE"/>
    <property type="match status" value="1"/>
</dbReference>
<dbReference type="GO" id="GO:0008889">
    <property type="term" value="F:glycerophosphodiester phosphodiesterase activity"/>
    <property type="evidence" value="ECO:0007669"/>
    <property type="project" value="UniProtKB-EC"/>
</dbReference>
<dbReference type="Gene3D" id="3.20.20.190">
    <property type="entry name" value="Phosphatidylinositol (PI) phosphodiesterase"/>
    <property type="match status" value="1"/>
</dbReference>
<feature type="transmembrane region" description="Helical" evidence="1">
    <location>
        <begin position="276"/>
        <end position="301"/>
    </location>
</feature>
<evidence type="ECO:0000259" key="2">
    <source>
        <dbReference type="PROSITE" id="PS51704"/>
    </source>
</evidence>
<reference evidence="3 4" key="1">
    <citation type="submission" date="2015-09" db="EMBL/GenBank/DDBJ databases">
        <authorList>
            <consortium name="Pathogen Informatics"/>
        </authorList>
    </citation>
    <scope>NUCLEOTIDE SEQUENCE [LARGE SCALE GENOMIC DNA]</scope>
    <source>
        <strain evidence="3 4">2789STDY5608849</strain>
    </source>
</reference>
<keyword evidence="1" id="KW-0472">Membrane</keyword>
<dbReference type="InterPro" id="IPR030395">
    <property type="entry name" value="GP_PDE_dom"/>
</dbReference>
<evidence type="ECO:0000313" key="4">
    <source>
        <dbReference type="Proteomes" id="UP000095706"/>
    </source>
</evidence>
<feature type="transmembrane region" description="Helical" evidence="1">
    <location>
        <begin position="178"/>
        <end position="199"/>
    </location>
</feature>
<keyword evidence="3" id="KW-0378">Hydrolase</keyword>
<evidence type="ECO:0000313" key="3">
    <source>
        <dbReference type="EMBL" id="CUO75834.1"/>
    </source>
</evidence>
<dbReference type="PANTHER" id="PTHR46211:SF8">
    <property type="entry name" value="PHOSPHODIESTERASE"/>
    <property type="match status" value="1"/>
</dbReference>
<dbReference type="Pfam" id="PF03009">
    <property type="entry name" value="GDPD"/>
    <property type="match status" value="1"/>
</dbReference>
<feature type="transmembrane region" description="Helical" evidence="1">
    <location>
        <begin position="232"/>
        <end position="256"/>
    </location>
</feature>
<dbReference type="Proteomes" id="UP000095706">
    <property type="component" value="Unassembled WGS sequence"/>
</dbReference>
<dbReference type="GO" id="GO:0006629">
    <property type="term" value="P:lipid metabolic process"/>
    <property type="evidence" value="ECO:0007669"/>
    <property type="project" value="InterPro"/>
</dbReference>
<feature type="transmembrane region" description="Helical" evidence="1">
    <location>
        <begin position="322"/>
        <end position="349"/>
    </location>
</feature>
<feature type="transmembrane region" description="Helical" evidence="1">
    <location>
        <begin position="75"/>
        <end position="105"/>
    </location>
</feature>
<dbReference type="PROSITE" id="PS51704">
    <property type="entry name" value="GP_PDE"/>
    <property type="match status" value="1"/>
</dbReference>
<sequence>MRKKAVKNAGMIRIYLNMAWKLLQKNLLSIVIFETVYRLFSSQLVSRLANAAINFSLKQLGTSYMTSENFNKIMLHPLTLLLIFGILLVFFFCMLFEIYAVMAALEASWKRKRISVPVMMLAGGRGAAQFVRARPWTWFFYMAASFPYLWLHSSYSAIRSMKLLQVSLTKIFNAFPAYWIPVVLTILLVAFSFVFSYTIPFRCMMTEKEKNTHLRVRQTLEKRVLRELGINVFFQVMIFLITWVLYLIFGTAVVAYAKLVKTPSTVVSTVIVYGDWVKSTMSLIGGAFGLVGSITYLYLIFIRSSRKGYQKSRTTKKPSSKLVRTFCGPVTAVVLTIAMLAGETVYLVYAMRATRAEATASSQYISVSAHRGGARKAPENTMSAIKYAVDSMSDYAEIDVQETSDGEIVLMHDTNLKRTTGLNASIWTLTYDEISQLDAGVRFNKKFRGEQIPKLEEVIAYAKGKINLNIEVKYNGHNQNIVKKVVKIIEDNDFVDQCVLTSMNYNFLRQAKKINPDIKTGYTMKMSYGGLEDMDAADFFSVKYTYITESFVEHAHSLGKEVCAWTLNYQGDMQRMVNCGVDNIITDDPELVRKVILGTTDRNPGFVSLLGYALK</sequence>
<dbReference type="SUPFAM" id="SSF51695">
    <property type="entry name" value="PLC-like phosphodiesterases"/>
    <property type="match status" value="1"/>
</dbReference>
<feature type="domain" description="GP-PDE" evidence="2">
    <location>
        <begin position="365"/>
        <end position="596"/>
    </location>
</feature>
<dbReference type="CDD" id="cd08579">
    <property type="entry name" value="GDPD_memb_like"/>
    <property type="match status" value="1"/>
</dbReference>
<dbReference type="InterPro" id="IPR017946">
    <property type="entry name" value="PLC-like_Pdiesterase_TIM-brl"/>
</dbReference>
<gene>
    <name evidence="3" type="primary">ugpQ_1</name>
    <name evidence="3" type="ORF">ERS852406_02766</name>
</gene>
<dbReference type="EC" id="3.1.4.46" evidence="3"/>
<organism evidence="3 4">
    <name type="scientific">Fusicatenibacter saccharivorans</name>
    <dbReference type="NCBI Taxonomy" id="1150298"/>
    <lineage>
        <taxon>Bacteria</taxon>
        <taxon>Bacillati</taxon>
        <taxon>Bacillota</taxon>
        <taxon>Clostridia</taxon>
        <taxon>Lachnospirales</taxon>
        <taxon>Lachnospiraceae</taxon>
        <taxon>Fusicatenibacter</taxon>
    </lineage>
</organism>
<keyword evidence="1" id="KW-1133">Transmembrane helix</keyword>
<keyword evidence="1" id="KW-0812">Transmembrane</keyword>
<dbReference type="EMBL" id="CYYV01000014">
    <property type="protein sequence ID" value="CUO75834.1"/>
    <property type="molecule type" value="Genomic_DNA"/>
</dbReference>
<accession>A0A174HLP7</accession>
<feature type="transmembrane region" description="Helical" evidence="1">
    <location>
        <begin position="138"/>
        <end position="158"/>
    </location>
</feature>
<evidence type="ECO:0000256" key="1">
    <source>
        <dbReference type="SAM" id="Phobius"/>
    </source>
</evidence>
<proteinExistence type="predicted"/>
<dbReference type="RefSeq" id="WP_055228402.1">
    <property type="nucleotide sequence ID" value="NZ_CABJFB010000010.1"/>
</dbReference>
<name>A0A174HLP7_9FIRM</name>